<name>A0A8J3N347_9CHLR</name>
<feature type="domain" description="DUF4097" evidence="2">
    <location>
        <begin position="80"/>
        <end position="309"/>
    </location>
</feature>
<feature type="transmembrane region" description="Helical" evidence="1">
    <location>
        <begin position="37"/>
        <end position="59"/>
    </location>
</feature>
<protein>
    <recommendedName>
        <fullName evidence="2">DUF4097 domain-containing protein</fullName>
    </recommendedName>
</protein>
<evidence type="ECO:0000313" key="3">
    <source>
        <dbReference type="EMBL" id="GHO93835.1"/>
    </source>
</evidence>
<dbReference type="RefSeq" id="WP_220204605.1">
    <property type="nucleotide sequence ID" value="NZ_BNJK01000001.1"/>
</dbReference>
<keyword evidence="1" id="KW-0812">Transmembrane</keyword>
<dbReference type="AlphaFoldDB" id="A0A8J3N347"/>
<organism evidence="3 4">
    <name type="scientific">Reticulibacter mediterranei</name>
    <dbReference type="NCBI Taxonomy" id="2778369"/>
    <lineage>
        <taxon>Bacteria</taxon>
        <taxon>Bacillati</taxon>
        <taxon>Chloroflexota</taxon>
        <taxon>Ktedonobacteria</taxon>
        <taxon>Ktedonobacterales</taxon>
        <taxon>Reticulibacteraceae</taxon>
        <taxon>Reticulibacter</taxon>
    </lineage>
</organism>
<dbReference type="Pfam" id="PF13349">
    <property type="entry name" value="DUF4097"/>
    <property type="match status" value="1"/>
</dbReference>
<keyword evidence="4" id="KW-1185">Reference proteome</keyword>
<dbReference type="EMBL" id="BNJK01000001">
    <property type="protein sequence ID" value="GHO93835.1"/>
    <property type="molecule type" value="Genomic_DNA"/>
</dbReference>
<gene>
    <name evidence="3" type="ORF">KSF_038830</name>
</gene>
<dbReference type="InterPro" id="IPR025164">
    <property type="entry name" value="Toastrack_DUF4097"/>
</dbReference>
<reference evidence="3" key="1">
    <citation type="submission" date="2020-10" db="EMBL/GenBank/DDBJ databases">
        <title>Taxonomic study of unclassified bacteria belonging to the class Ktedonobacteria.</title>
        <authorList>
            <person name="Yabe S."/>
            <person name="Wang C.M."/>
            <person name="Zheng Y."/>
            <person name="Sakai Y."/>
            <person name="Cavaletti L."/>
            <person name="Monciardini P."/>
            <person name="Donadio S."/>
        </authorList>
    </citation>
    <scope>NUCLEOTIDE SEQUENCE</scope>
    <source>
        <strain evidence="3">ID150040</strain>
    </source>
</reference>
<evidence type="ECO:0000259" key="2">
    <source>
        <dbReference type="Pfam" id="PF13349"/>
    </source>
</evidence>
<comment type="caution">
    <text evidence="3">The sequence shown here is derived from an EMBL/GenBank/DDBJ whole genome shotgun (WGS) entry which is preliminary data.</text>
</comment>
<keyword evidence="1" id="KW-0472">Membrane</keyword>
<sequence>MQTQENERHMINVDPREQAYYQPTNARGRYRRERQRIGIGPVWVVLTILIIGIVFWGLVAFRQTAALPIHTFKVAGRARLVVSNTAGVIHIHQGKSDSIVVRGTKYTRGIGGSLDDVQVSYQQQGDTVSVTSDETWSLMNMHGVQLDITVPATTDLKIDNASGNVDIERINGTIEAQTESGSVEADHLSGTLNLSSDSGGIHLNDASGVMMLSTVSGGIEANHIQLQGQSRLTTTSGGIKFQGTLDPYGNYHMEAVSGGIDLTLPSNAAFKLDASTTSGGIHNAFGTTTTGSAPQPALTLHTTSGGIDINEQ</sequence>
<evidence type="ECO:0000256" key="1">
    <source>
        <dbReference type="SAM" id="Phobius"/>
    </source>
</evidence>
<proteinExistence type="predicted"/>
<keyword evidence="1" id="KW-1133">Transmembrane helix</keyword>
<accession>A0A8J3N347</accession>
<dbReference type="Proteomes" id="UP000597444">
    <property type="component" value="Unassembled WGS sequence"/>
</dbReference>
<evidence type="ECO:0000313" key="4">
    <source>
        <dbReference type="Proteomes" id="UP000597444"/>
    </source>
</evidence>
<dbReference type="Gene3D" id="2.160.20.120">
    <property type="match status" value="1"/>
</dbReference>